<feature type="region of interest" description="Disordered" evidence="1">
    <location>
        <begin position="411"/>
        <end position="587"/>
    </location>
</feature>
<feature type="compositionally biased region" description="Basic and acidic residues" evidence="1">
    <location>
        <begin position="286"/>
        <end position="296"/>
    </location>
</feature>
<evidence type="ECO:0000313" key="3">
    <source>
        <dbReference type="Proteomes" id="UP000001699"/>
    </source>
</evidence>
<organism evidence="2 3">
    <name type="scientific">Aspergillus fumigatus (strain CBS 144.89 / FGSC A1163 / CEA10)</name>
    <name type="common">Neosartorya fumigata</name>
    <dbReference type="NCBI Taxonomy" id="451804"/>
    <lineage>
        <taxon>Eukaryota</taxon>
        <taxon>Fungi</taxon>
        <taxon>Dikarya</taxon>
        <taxon>Ascomycota</taxon>
        <taxon>Pezizomycotina</taxon>
        <taxon>Eurotiomycetes</taxon>
        <taxon>Eurotiomycetidae</taxon>
        <taxon>Eurotiales</taxon>
        <taxon>Aspergillaceae</taxon>
        <taxon>Aspergillus</taxon>
        <taxon>Aspergillus subgen. Fumigati</taxon>
    </lineage>
</organism>
<feature type="compositionally biased region" description="Polar residues" evidence="1">
    <location>
        <begin position="484"/>
        <end position="494"/>
    </location>
</feature>
<keyword evidence="3" id="KW-1185">Reference proteome</keyword>
<accession>B0XXQ5</accession>
<dbReference type="EMBL" id="DS499596">
    <property type="protein sequence ID" value="EDP52657.1"/>
    <property type="molecule type" value="Genomic_DNA"/>
</dbReference>
<dbReference type="VEuPathDB" id="FungiDB:AFUB_038230"/>
<feature type="compositionally biased region" description="Polar residues" evidence="1">
    <location>
        <begin position="515"/>
        <end position="528"/>
    </location>
</feature>
<dbReference type="Proteomes" id="UP000001699">
    <property type="component" value="Unassembled WGS sequence"/>
</dbReference>
<gene>
    <name evidence="2" type="ORF">AFUB_038230</name>
</gene>
<dbReference type="OrthoDB" id="5345625at2759"/>
<sequence length="587" mass="65669">MEITCSWAICLKFLIPCLRDNCITSHGRTPFWISHQRVVCYTFLDCLVTQSTWHVPGLNRLHDSRVLRSLTPPTYLLSRRVERRGRHFRVGLVTAEVPLNTAWVQPTTTTGTAKVLLRRTIQQPLHTRISNALFSFPTSLHHLFFFREEFGPSIALSLLSSVLLSHSYTLNAAVTIVPRSRRLTLYLLPCPTLKLIAMQSTSNFSPVKDGRRILSDKTPNACLSPARSKHLDVVSDLSPVKRSLFESRSPKKLLPSPSFVGQKRTIDQVEDDSRINKENVQIQRVEQVERNHERNLQDQTITPATAPKYDQQQSDAMPSNDTQHTEPQQSNQQTRRLPLSDIVDLIDTPSPKETPKTNSRTIPEDPQTRKLFIQEKASLLRSRIRSAMRHVRDHQFDRRLSELEAHSRKFPRLSLPALSQKPTDPAPTPRRDTTTEASADLAAAALASTSTSKKSSPSLEPALDVDIEPTPKNSSDAPAGLSSPPLSAGTTANQEDADPLRTPTQKSFHRRTDTLESPTAMQLSSPPATVSRRGGKRTIDMTEEDGEDDKTEKMATPAHKSDAVDGLLKLMNTSDKRRHSVSDTRSG</sequence>
<reference evidence="2 3" key="1">
    <citation type="journal article" date="2008" name="PLoS Genet.">
        <title>Genomic islands in the pathogenic filamentous fungus Aspergillus fumigatus.</title>
        <authorList>
            <person name="Fedorova N.D."/>
            <person name="Khaldi N."/>
            <person name="Joardar V.S."/>
            <person name="Maiti R."/>
            <person name="Amedeo P."/>
            <person name="Anderson M.J."/>
            <person name="Crabtree J."/>
            <person name="Silva J.C."/>
            <person name="Badger J.H."/>
            <person name="Albarraq A."/>
            <person name="Angiuoli S."/>
            <person name="Bussey H."/>
            <person name="Bowyer P."/>
            <person name="Cotty P.J."/>
            <person name="Dyer P.S."/>
            <person name="Egan A."/>
            <person name="Galens K."/>
            <person name="Fraser-Liggett C.M."/>
            <person name="Haas B.J."/>
            <person name="Inman J.M."/>
            <person name="Kent R."/>
            <person name="Lemieux S."/>
            <person name="Malavazi I."/>
            <person name="Orvis J."/>
            <person name="Roemer T."/>
            <person name="Ronning C.M."/>
            <person name="Sundaram J.P."/>
            <person name="Sutton G."/>
            <person name="Turner G."/>
            <person name="Venter J.C."/>
            <person name="White O.R."/>
            <person name="Whitty B.R."/>
            <person name="Youngman P."/>
            <person name="Wolfe K.H."/>
            <person name="Goldman G.H."/>
            <person name="Wortman J.R."/>
            <person name="Jiang B."/>
            <person name="Denning D.W."/>
            <person name="Nierman W.C."/>
        </authorList>
    </citation>
    <scope>NUCLEOTIDE SEQUENCE [LARGE SCALE GENOMIC DNA]</scope>
    <source>
        <strain evidence="3">CBS 144.89 / FGSC A1163 / CEA10</strain>
    </source>
</reference>
<feature type="region of interest" description="Disordered" evidence="1">
    <location>
        <begin position="277"/>
        <end position="368"/>
    </location>
</feature>
<protein>
    <submittedName>
        <fullName evidence="2">Uncharacterized protein</fullName>
    </submittedName>
</protein>
<feature type="compositionally biased region" description="Low complexity" evidence="1">
    <location>
        <begin position="435"/>
        <end position="461"/>
    </location>
</feature>
<dbReference type="AlphaFoldDB" id="B0XXQ5"/>
<evidence type="ECO:0000256" key="1">
    <source>
        <dbReference type="SAM" id="MobiDB-lite"/>
    </source>
</evidence>
<proteinExistence type="predicted"/>
<evidence type="ECO:0000313" key="2">
    <source>
        <dbReference type="EMBL" id="EDP52657.1"/>
    </source>
</evidence>
<dbReference type="HOGENOM" id="CLU_033073_0_0_1"/>
<feature type="compositionally biased region" description="Polar residues" evidence="1">
    <location>
        <begin position="310"/>
        <end position="335"/>
    </location>
</feature>
<name>B0XXQ5_ASPFC</name>